<proteinExistence type="predicted"/>
<name>D2U2E0_9GAMM</name>
<protein>
    <submittedName>
        <fullName evidence="1">Phage transcriptional regulator</fullName>
    </submittedName>
</protein>
<dbReference type="AlphaFoldDB" id="D2U2E0"/>
<dbReference type="EMBL" id="FN545250">
    <property type="protein sequence ID" value="CBA75179.1"/>
    <property type="molecule type" value="Genomic_DNA"/>
</dbReference>
<dbReference type="InterPro" id="IPR009679">
    <property type="entry name" value="Phage_186_CII-like"/>
</dbReference>
<accession>D2U2E0</accession>
<gene>
    <name evidence="1" type="ORF">ARN_27590</name>
</gene>
<sequence>MKAMFDYQASKQAKFDDACRMFAISHKGELAHIAKSIGFNSQMLRNKLNPEQPHRLTCSDLIKLTDITEDASLLDGLLEQLRCQPAIPINQVNEINIPTCVLCATAEVGKLANETVTGGHFNHLRIANFKKSVNTAIKCLTLASVTISTRLHIHPVMGSTVDVLTGVSASLI</sequence>
<evidence type="ECO:0000313" key="1">
    <source>
        <dbReference type="EMBL" id="CBA75179.1"/>
    </source>
</evidence>
<organism evidence="1">
    <name type="scientific">Arsenophonus nasoniae</name>
    <name type="common">son-killer infecting Nasonia vitripennis</name>
    <dbReference type="NCBI Taxonomy" id="638"/>
    <lineage>
        <taxon>Bacteria</taxon>
        <taxon>Pseudomonadati</taxon>
        <taxon>Pseudomonadota</taxon>
        <taxon>Gammaproteobacteria</taxon>
        <taxon>Enterobacterales</taxon>
        <taxon>Morganellaceae</taxon>
        <taxon>Arsenophonus</taxon>
    </lineage>
</organism>
<dbReference type="GO" id="GO:0003677">
    <property type="term" value="F:DNA binding"/>
    <property type="evidence" value="ECO:0007669"/>
    <property type="project" value="InterPro"/>
</dbReference>
<reference evidence="1" key="1">
    <citation type="journal article" date="2010" name="Insect Mol. Biol.">
        <title>The draft genome sequence of Arsenophonus nasoniae, son-killer bacterium of Nasonia vitripennis, reveals genes associated with virulence and symbiosis.</title>
        <authorList>
            <person name="Wilkes T."/>
            <person name="Darby A.C."/>
            <person name="Choi J."/>
            <person name="Colborne J.K."/>
            <person name="Werren J.H."/>
            <person name="Hurst G.D.D."/>
        </authorList>
    </citation>
    <scope>NUCLEOTIDE SEQUENCE</scope>
</reference>
<dbReference type="Pfam" id="PF06892">
    <property type="entry name" value="Phage_CP76"/>
    <property type="match status" value="1"/>
</dbReference>